<dbReference type="Pfam" id="PF00535">
    <property type="entry name" value="Glycos_transf_2"/>
    <property type="match status" value="1"/>
</dbReference>
<keyword evidence="10" id="KW-1185">Reference proteome</keyword>
<organism evidence="9 10">
    <name type="scientific">Lacrimispora algidixylanolytica</name>
    <dbReference type="NCBI Taxonomy" id="94868"/>
    <lineage>
        <taxon>Bacteria</taxon>
        <taxon>Bacillati</taxon>
        <taxon>Bacillota</taxon>
        <taxon>Clostridia</taxon>
        <taxon>Lachnospirales</taxon>
        <taxon>Lachnospiraceae</taxon>
        <taxon>Lacrimispora</taxon>
    </lineage>
</organism>
<feature type="domain" description="Glycosyltransferase 2-like" evidence="8">
    <location>
        <begin position="5"/>
        <end position="151"/>
    </location>
</feature>
<evidence type="ECO:0000256" key="4">
    <source>
        <dbReference type="ARBA" id="ARBA00022692"/>
    </source>
</evidence>
<evidence type="ECO:0000256" key="1">
    <source>
        <dbReference type="ARBA" id="ARBA00004141"/>
    </source>
</evidence>
<reference evidence="9 10" key="1">
    <citation type="submission" date="2016-08" db="EMBL/GenBank/DDBJ databases">
        <title>A new outlook on sporulation: Clostridium algidixylanolyticum.</title>
        <authorList>
            <person name="Poppleton D.I."/>
            <person name="Gribaldo S."/>
        </authorList>
    </citation>
    <scope>NUCLEOTIDE SEQUENCE [LARGE SCALE GENOMIC DNA]</scope>
    <source>
        <strain evidence="9 10">SPL73</strain>
    </source>
</reference>
<dbReference type="OrthoDB" id="9807778at2"/>
<keyword evidence="5 7" id="KW-1133">Transmembrane helix</keyword>
<evidence type="ECO:0000256" key="6">
    <source>
        <dbReference type="ARBA" id="ARBA00023136"/>
    </source>
</evidence>
<dbReference type="CDD" id="cd04187">
    <property type="entry name" value="DPM1_like_bac"/>
    <property type="match status" value="1"/>
</dbReference>
<dbReference type="Gene3D" id="3.90.550.10">
    <property type="entry name" value="Spore Coat Polysaccharide Biosynthesis Protein SpsA, Chain A"/>
    <property type="match status" value="1"/>
</dbReference>
<keyword evidence="6 7" id="KW-0472">Membrane</keyword>
<accession>A0A419TBG0</accession>
<name>A0A419TBG0_9FIRM</name>
<dbReference type="PANTHER" id="PTHR48090">
    <property type="entry name" value="UNDECAPRENYL-PHOSPHATE 4-DEOXY-4-FORMAMIDO-L-ARABINOSE TRANSFERASE-RELATED"/>
    <property type="match status" value="1"/>
</dbReference>
<comment type="subcellular location">
    <subcellularLocation>
        <location evidence="1">Membrane</location>
        <topology evidence="1">Multi-pass membrane protein</topology>
    </subcellularLocation>
</comment>
<dbReference type="AlphaFoldDB" id="A0A419TBG0"/>
<keyword evidence="2" id="KW-0328">Glycosyltransferase</keyword>
<evidence type="ECO:0000259" key="8">
    <source>
        <dbReference type="Pfam" id="PF00535"/>
    </source>
</evidence>
<feature type="transmembrane region" description="Helical" evidence="7">
    <location>
        <begin position="264"/>
        <end position="290"/>
    </location>
</feature>
<dbReference type="GO" id="GO:0005886">
    <property type="term" value="C:plasma membrane"/>
    <property type="evidence" value="ECO:0007669"/>
    <property type="project" value="TreeGrafter"/>
</dbReference>
<dbReference type="InterPro" id="IPR050256">
    <property type="entry name" value="Glycosyltransferase_2"/>
</dbReference>
<dbReference type="SUPFAM" id="SSF53448">
    <property type="entry name" value="Nucleotide-diphospho-sugar transferases"/>
    <property type="match status" value="1"/>
</dbReference>
<evidence type="ECO:0000256" key="5">
    <source>
        <dbReference type="ARBA" id="ARBA00022989"/>
    </source>
</evidence>
<comment type="caution">
    <text evidence="9">The sequence shown here is derived from an EMBL/GenBank/DDBJ whole genome shotgun (WGS) entry which is preliminary data.</text>
</comment>
<dbReference type="InterPro" id="IPR001173">
    <property type="entry name" value="Glyco_trans_2-like"/>
</dbReference>
<sequence>MKTISIVVPCYNEEENVEALYQAISGTFLKELPDYRYEIIYIDNDSKDRTREIVRRLCAADPGVKGIFNAKNFGQFNSPYYAMLQSTGDATILMAADFQDPVEMIPSYVKEWENGYKIVIGIKKSSKENKIMYWLRSCYYKFIKKLSDVEQIEHFTGFGLYDAKFIKVLRELDDPTPFLRGIVAELGFRRKEVPYEQPKRRAGITSNNFYRLYDAAMLSITSYTKVGLRIATIFGSVCSFASMLVALIYLIMKLMYWDRFPAGMAPLLIGMCFLGSVQIFFIGMVGEYILSINARIMKRPLVIEEERINFTSGKEYGPEEDMLLTAASMEDGNRDEI</sequence>
<evidence type="ECO:0000256" key="3">
    <source>
        <dbReference type="ARBA" id="ARBA00022679"/>
    </source>
</evidence>
<evidence type="ECO:0000256" key="2">
    <source>
        <dbReference type="ARBA" id="ARBA00022676"/>
    </source>
</evidence>
<evidence type="ECO:0000313" key="9">
    <source>
        <dbReference type="EMBL" id="RKD34818.1"/>
    </source>
</evidence>
<feature type="transmembrane region" description="Helical" evidence="7">
    <location>
        <begin position="226"/>
        <end position="252"/>
    </location>
</feature>
<dbReference type="Proteomes" id="UP000284277">
    <property type="component" value="Unassembled WGS sequence"/>
</dbReference>
<dbReference type="InterPro" id="IPR029044">
    <property type="entry name" value="Nucleotide-diphossugar_trans"/>
</dbReference>
<dbReference type="GO" id="GO:0016757">
    <property type="term" value="F:glycosyltransferase activity"/>
    <property type="evidence" value="ECO:0007669"/>
    <property type="project" value="UniProtKB-KW"/>
</dbReference>
<keyword evidence="3 9" id="KW-0808">Transferase</keyword>
<proteinExistence type="predicted"/>
<dbReference type="RefSeq" id="WP_120194749.1">
    <property type="nucleotide sequence ID" value="NZ_MCIA01000001.1"/>
</dbReference>
<evidence type="ECO:0000256" key="7">
    <source>
        <dbReference type="SAM" id="Phobius"/>
    </source>
</evidence>
<keyword evidence="4 7" id="KW-0812">Transmembrane</keyword>
<protein>
    <submittedName>
        <fullName evidence="9">Glycosyl transferase</fullName>
    </submittedName>
</protein>
<gene>
    <name evidence="9" type="ORF">BET01_00175</name>
</gene>
<dbReference type="EMBL" id="MCIA01000001">
    <property type="protein sequence ID" value="RKD34818.1"/>
    <property type="molecule type" value="Genomic_DNA"/>
</dbReference>
<evidence type="ECO:0000313" key="10">
    <source>
        <dbReference type="Proteomes" id="UP000284277"/>
    </source>
</evidence>
<dbReference type="PANTHER" id="PTHR48090:SF1">
    <property type="entry name" value="PROPHAGE BACTOPRENOL GLUCOSYL TRANSFERASE HOMOLOG"/>
    <property type="match status" value="1"/>
</dbReference>